<evidence type="ECO:0000313" key="3">
    <source>
        <dbReference type="EMBL" id="ASO17978.1"/>
    </source>
</evidence>
<evidence type="ECO:0000256" key="2">
    <source>
        <dbReference type="SAM" id="Phobius"/>
    </source>
</evidence>
<dbReference type="Pfam" id="PF11377">
    <property type="entry name" value="DUF3180"/>
    <property type="match status" value="1"/>
</dbReference>
<organism evidence="3 4">
    <name type="scientific">Actinoalloteichus hoggarensis</name>
    <dbReference type="NCBI Taxonomy" id="1470176"/>
    <lineage>
        <taxon>Bacteria</taxon>
        <taxon>Bacillati</taxon>
        <taxon>Actinomycetota</taxon>
        <taxon>Actinomycetes</taxon>
        <taxon>Pseudonocardiales</taxon>
        <taxon>Pseudonocardiaceae</taxon>
        <taxon>Actinoalloteichus</taxon>
    </lineage>
</organism>
<sequence length="164" mass="16971">MRFTRWRDLAATTIIVGLLVNLVVQVSYGSWPPLPLLAGSPLLVLAAVETAFGFSLRARIGRRRNAPPVDALVAARAVALAKATSLAGAAVLGAWLGVAGYLLPRVGTVVAAGADMRSAVAGVLSAAAAVGAGLWLEHCCRTPEDSDDDPRDDWGDDRTNGARG</sequence>
<gene>
    <name evidence="3" type="ORF">AHOG_01565</name>
</gene>
<feature type="transmembrane region" description="Helical" evidence="2">
    <location>
        <begin position="77"/>
        <end position="98"/>
    </location>
</feature>
<dbReference type="RefSeq" id="WP_093944056.1">
    <property type="nucleotide sequence ID" value="NZ_CP022521.1"/>
</dbReference>
<evidence type="ECO:0000256" key="1">
    <source>
        <dbReference type="SAM" id="MobiDB-lite"/>
    </source>
</evidence>
<feature type="transmembrane region" description="Helical" evidence="2">
    <location>
        <begin position="35"/>
        <end position="56"/>
    </location>
</feature>
<feature type="compositionally biased region" description="Basic and acidic residues" evidence="1">
    <location>
        <begin position="152"/>
        <end position="164"/>
    </location>
</feature>
<dbReference type="AlphaFoldDB" id="A0A221VWV1"/>
<keyword evidence="2" id="KW-0472">Membrane</keyword>
<dbReference type="KEGG" id="ahg:AHOG_01565"/>
<feature type="transmembrane region" description="Helical" evidence="2">
    <location>
        <begin position="118"/>
        <end position="136"/>
    </location>
</feature>
<keyword evidence="2" id="KW-0812">Transmembrane</keyword>
<dbReference type="Proteomes" id="UP000204221">
    <property type="component" value="Chromosome"/>
</dbReference>
<keyword evidence="2" id="KW-1133">Transmembrane helix</keyword>
<protein>
    <submittedName>
        <fullName evidence="3">Uncharacterized protein</fullName>
    </submittedName>
</protein>
<reference evidence="3 4" key="1">
    <citation type="submission" date="2017-07" db="EMBL/GenBank/DDBJ databases">
        <title>Complete genome sequence of Actinoalloteichus hoggarensis DSM 45943, type strain of Actinoalloteichus hoggarensis.</title>
        <authorList>
            <person name="Ruckert C."/>
            <person name="Nouioui I."/>
            <person name="Willmese J."/>
            <person name="van Wezel G."/>
            <person name="Klenk H.-P."/>
            <person name="Kalinowski J."/>
            <person name="Zotchev S.B."/>
        </authorList>
    </citation>
    <scope>NUCLEOTIDE SEQUENCE [LARGE SCALE GENOMIC DNA]</scope>
    <source>
        <strain evidence="3 4">DSM 45943</strain>
    </source>
</reference>
<feature type="region of interest" description="Disordered" evidence="1">
    <location>
        <begin position="142"/>
        <end position="164"/>
    </location>
</feature>
<dbReference type="InterPro" id="IPR021517">
    <property type="entry name" value="DUF3180"/>
</dbReference>
<name>A0A221VWV1_9PSEU</name>
<accession>A0A221VWV1</accession>
<proteinExistence type="predicted"/>
<keyword evidence="4" id="KW-1185">Reference proteome</keyword>
<dbReference type="OrthoDB" id="3825558at2"/>
<dbReference type="EMBL" id="CP022521">
    <property type="protein sequence ID" value="ASO17978.1"/>
    <property type="molecule type" value="Genomic_DNA"/>
</dbReference>
<evidence type="ECO:0000313" key="4">
    <source>
        <dbReference type="Proteomes" id="UP000204221"/>
    </source>
</evidence>